<proteinExistence type="predicted"/>
<sequence length="150" mass="16509">MTDFTAAIQAEIGITRHSDWVIVDQKMIDLFADATHDHQFIHVDPARAAQTPFGGTIAHGFLTLSLLAWLDGSITRPAMPPVKMGVNYGLDRVRFISPVRSGSRIRLASTLVDITEKAPGRFQQTLDVSIEIEGHAKPALAAMWLTQFTI</sequence>
<dbReference type="InterPro" id="IPR029069">
    <property type="entry name" value="HotDog_dom_sf"/>
</dbReference>
<dbReference type="RefSeq" id="WP_107717763.1">
    <property type="nucleotide sequence ID" value="NZ_JAVDRD010000004.1"/>
</dbReference>
<name>A0ABU1MKX8_9SPHN</name>
<dbReference type="PANTHER" id="PTHR42993">
    <property type="entry name" value="MAOC-LIKE DEHYDRATASE DOMAIN-CONTAINING PROTEIN"/>
    <property type="match status" value="1"/>
</dbReference>
<dbReference type="InterPro" id="IPR002539">
    <property type="entry name" value="MaoC-like_dom"/>
</dbReference>
<comment type="caution">
    <text evidence="2">The sequence shown here is derived from an EMBL/GenBank/DDBJ whole genome shotgun (WGS) entry which is preliminary data.</text>
</comment>
<dbReference type="Proteomes" id="UP001184150">
    <property type="component" value="Unassembled WGS sequence"/>
</dbReference>
<reference evidence="2 3" key="1">
    <citation type="submission" date="2023-07" db="EMBL/GenBank/DDBJ databases">
        <title>Sorghum-associated microbial communities from plants grown in Nebraska, USA.</title>
        <authorList>
            <person name="Schachtman D."/>
        </authorList>
    </citation>
    <scope>NUCLEOTIDE SEQUENCE [LARGE SCALE GENOMIC DNA]</scope>
    <source>
        <strain evidence="2 3">DS1027</strain>
    </source>
</reference>
<dbReference type="EMBL" id="JAVDRD010000004">
    <property type="protein sequence ID" value="MDR6511000.1"/>
    <property type="molecule type" value="Genomic_DNA"/>
</dbReference>
<protein>
    <submittedName>
        <fullName evidence="2">Acyl dehydratase</fullName>
    </submittedName>
</protein>
<organism evidence="2 3">
    <name type="scientific">Novosphingobium capsulatum</name>
    <dbReference type="NCBI Taxonomy" id="13688"/>
    <lineage>
        <taxon>Bacteria</taxon>
        <taxon>Pseudomonadati</taxon>
        <taxon>Pseudomonadota</taxon>
        <taxon>Alphaproteobacteria</taxon>
        <taxon>Sphingomonadales</taxon>
        <taxon>Sphingomonadaceae</taxon>
        <taxon>Novosphingobium</taxon>
    </lineage>
</organism>
<evidence type="ECO:0000313" key="3">
    <source>
        <dbReference type="Proteomes" id="UP001184150"/>
    </source>
</evidence>
<dbReference type="PANTHER" id="PTHR42993:SF1">
    <property type="entry name" value="MAOC-LIKE DEHYDRATASE DOMAIN-CONTAINING PROTEIN"/>
    <property type="match status" value="1"/>
</dbReference>
<evidence type="ECO:0000259" key="1">
    <source>
        <dbReference type="Pfam" id="PF01575"/>
    </source>
</evidence>
<gene>
    <name evidence="2" type="ORF">J2792_001872</name>
</gene>
<dbReference type="SUPFAM" id="SSF54637">
    <property type="entry name" value="Thioesterase/thiol ester dehydrase-isomerase"/>
    <property type="match status" value="1"/>
</dbReference>
<dbReference type="InterPro" id="IPR039375">
    <property type="entry name" value="NodN-like"/>
</dbReference>
<accession>A0ABU1MKX8</accession>
<keyword evidence="3" id="KW-1185">Reference proteome</keyword>
<feature type="domain" description="MaoC-like" evidence="1">
    <location>
        <begin position="16"/>
        <end position="118"/>
    </location>
</feature>
<dbReference type="CDD" id="cd03450">
    <property type="entry name" value="NodN"/>
    <property type="match status" value="1"/>
</dbReference>
<dbReference type="Pfam" id="PF01575">
    <property type="entry name" value="MaoC_dehydratas"/>
    <property type="match status" value="1"/>
</dbReference>
<dbReference type="Gene3D" id="3.10.129.10">
    <property type="entry name" value="Hotdog Thioesterase"/>
    <property type="match status" value="1"/>
</dbReference>
<evidence type="ECO:0000313" key="2">
    <source>
        <dbReference type="EMBL" id="MDR6511000.1"/>
    </source>
</evidence>